<dbReference type="InterPro" id="IPR017941">
    <property type="entry name" value="Rieske_2Fe-2S"/>
</dbReference>
<dbReference type="InterPro" id="IPR036922">
    <property type="entry name" value="Rieske_2Fe-2S_sf"/>
</dbReference>
<feature type="transmembrane region" description="Helical" evidence="8">
    <location>
        <begin position="21"/>
        <end position="39"/>
    </location>
</feature>
<dbReference type="AlphaFoldDB" id="A0A8J7I698"/>
<keyword evidence="8" id="KW-1133">Transmembrane helix</keyword>
<accession>A0A8J7I698</accession>
<dbReference type="PROSITE" id="PS51296">
    <property type="entry name" value="RIESKE"/>
    <property type="match status" value="1"/>
</dbReference>
<keyword evidence="2" id="KW-0479">Metal-binding</keyword>
<evidence type="ECO:0000313" key="11">
    <source>
        <dbReference type="Proteomes" id="UP000662314"/>
    </source>
</evidence>
<dbReference type="GO" id="GO:0004497">
    <property type="term" value="F:monooxygenase activity"/>
    <property type="evidence" value="ECO:0007669"/>
    <property type="project" value="UniProtKB-ARBA"/>
</dbReference>
<evidence type="ECO:0000256" key="2">
    <source>
        <dbReference type="ARBA" id="ARBA00022723"/>
    </source>
</evidence>
<protein>
    <submittedName>
        <fullName evidence="10">Rieske 2Fe-2S domain-containing protein</fullName>
    </submittedName>
</protein>
<dbReference type="Pfam" id="PF00355">
    <property type="entry name" value="Rieske"/>
    <property type="match status" value="1"/>
</dbReference>
<keyword evidence="8" id="KW-0812">Transmembrane</keyword>
<evidence type="ECO:0000313" key="10">
    <source>
        <dbReference type="EMBL" id="MBH8576855.1"/>
    </source>
</evidence>
<evidence type="ECO:0000256" key="7">
    <source>
        <dbReference type="ARBA" id="ARBA00034078"/>
    </source>
</evidence>
<dbReference type="Gene3D" id="2.102.10.10">
    <property type="entry name" value="Rieske [2Fe-2S] iron-sulphur domain"/>
    <property type="match status" value="1"/>
</dbReference>
<proteinExistence type="predicted"/>
<keyword evidence="6" id="KW-1015">Disulfide bond</keyword>
<dbReference type="RefSeq" id="WP_214435577.1">
    <property type="nucleotide sequence ID" value="NZ_CAWPUQ010000170.1"/>
</dbReference>
<dbReference type="SUPFAM" id="SSF50022">
    <property type="entry name" value="ISP domain"/>
    <property type="match status" value="1"/>
</dbReference>
<dbReference type="PANTHER" id="PTHR10134">
    <property type="entry name" value="CYTOCHROME B-C1 COMPLEX SUBUNIT RIESKE, MITOCHONDRIAL"/>
    <property type="match status" value="1"/>
</dbReference>
<name>A0A8J7I698_9NOST</name>
<comment type="caution">
    <text evidence="10">The sequence shown here is derived from an EMBL/GenBank/DDBJ whole genome shotgun (WGS) entry which is preliminary data.</text>
</comment>
<organism evidence="10 11">
    <name type="scientific">Dendronalium phyllosphericum CENA369</name>
    <dbReference type="NCBI Taxonomy" id="1725256"/>
    <lineage>
        <taxon>Bacteria</taxon>
        <taxon>Bacillati</taxon>
        <taxon>Cyanobacteriota</taxon>
        <taxon>Cyanophyceae</taxon>
        <taxon>Nostocales</taxon>
        <taxon>Nostocaceae</taxon>
        <taxon>Dendronalium</taxon>
        <taxon>Dendronalium phyllosphericum</taxon>
    </lineage>
</organism>
<dbReference type="InterPro" id="IPR014349">
    <property type="entry name" value="Rieske_Fe-S_prot"/>
</dbReference>
<evidence type="ECO:0000256" key="1">
    <source>
        <dbReference type="ARBA" id="ARBA00022714"/>
    </source>
</evidence>
<reference evidence="10 11" key="1">
    <citation type="journal article" date="2021" name="Int. J. Syst. Evol. Microbiol.">
        <title>Amazonocrinis nigriterrae gen. nov., sp. nov., Atlanticothrix silvestris gen. nov., sp. nov. and Dendronalium phyllosphericum gen. nov., sp. nov., nostocacean cyanobacteria from Brazilian environments.</title>
        <authorList>
            <person name="Alvarenga D.O."/>
            <person name="Andreote A.P.D."/>
            <person name="Branco L.H.Z."/>
            <person name="Delbaje E."/>
            <person name="Cruz R.B."/>
            <person name="Varani A.M."/>
            <person name="Fiore M.F."/>
        </authorList>
    </citation>
    <scope>NUCLEOTIDE SEQUENCE [LARGE SCALE GENOMIC DNA]</scope>
    <source>
        <strain evidence="10 11">CENA369</strain>
    </source>
</reference>
<keyword evidence="8" id="KW-0472">Membrane</keyword>
<dbReference type="GO" id="GO:0051537">
    <property type="term" value="F:2 iron, 2 sulfur cluster binding"/>
    <property type="evidence" value="ECO:0007669"/>
    <property type="project" value="UniProtKB-KW"/>
</dbReference>
<dbReference type="GO" id="GO:0046872">
    <property type="term" value="F:metal ion binding"/>
    <property type="evidence" value="ECO:0007669"/>
    <property type="project" value="UniProtKB-KW"/>
</dbReference>
<feature type="domain" description="Rieske" evidence="9">
    <location>
        <begin position="92"/>
        <end position="179"/>
    </location>
</feature>
<dbReference type="Proteomes" id="UP000662314">
    <property type="component" value="Unassembled WGS sequence"/>
</dbReference>
<comment type="cofactor">
    <cofactor evidence="7">
        <name>[2Fe-2S] cluster</name>
        <dbReference type="ChEBI" id="CHEBI:190135"/>
    </cofactor>
</comment>
<dbReference type="InterPro" id="IPR005805">
    <property type="entry name" value="Rieske_Fe-S_prot_C"/>
</dbReference>
<dbReference type="EMBL" id="JAECZA010000241">
    <property type="protein sequence ID" value="MBH8576855.1"/>
    <property type="molecule type" value="Genomic_DNA"/>
</dbReference>
<evidence type="ECO:0000256" key="4">
    <source>
        <dbReference type="ARBA" id="ARBA00023014"/>
    </source>
</evidence>
<keyword evidence="1" id="KW-0001">2Fe-2S</keyword>
<evidence type="ECO:0000256" key="6">
    <source>
        <dbReference type="ARBA" id="ARBA00023157"/>
    </source>
</evidence>
<keyword evidence="5" id="KW-0793">Thylakoid</keyword>
<sequence length="189" mass="20851">MGEGDFTNSKILLRIKTRRDFLIYMVGTTVTSIAAGYLFSTVSQGHELDLETLCSLYPKNSRCQNYLPGNVALDRNSKTIDPNALLASTKPGIPVLVKGLPDGSVDYLIIKDGPQIAEYAINPICTHLGCTVEWNLEKNRFICPCHGSQYDSQGRVVRGPAKHSLPLITVVVKQNQVRLVEQKPAIDPR</sequence>
<evidence type="ECO:0000256" key="8">
    <source>
        <dbReference type="SAM" id="Phobius"/>
    </source>
</evidence>
<dbReference type="GO" id="GO:0016705">
    <property type="term" value="F:oxidoreductase activity, acting on paired donors, with incorporation or reduction of molecular oxygen"/>
    <property type="evidence" value="ECO:0007669"/>
    <property type="project" value="UniProtKB-ARBA"/>
</dbReference>
<keyword evidence="11" id="KW-1185">Reference proteome</keyword>
<evidence type="ECO:0000256" key="3">
    <source>
        <dbReference type="ARBA" id="ARBA00023004"/>
    </source>
</evidence>
<dbReference type="PRINTS" id="PR00162">
    <property type="entry name" value="RIESKE"/>
</dbReference>
<keyword evidence="4" id="KW-0411">Iron-sulfur</keyword>
<gene>
    <name evidence="10" type="ORF">I8752_28490</name>
</gene>
<keyword evidence="3" id="KW-0408">Iron</keyword>
<evidence type="ECO:0000256" key="5">
    <source>
        <dbReference type="ARBA" id="ARBA00023078"/>
    </source>
</evidence>
<evidence type="ECO:0000259" key="9">
    <source>
        <dbReference type="PROSITE" id="PS51296"/>
    </source>
</evidence>
<dbReference type="GO" id="GO:0016020">
    <property type="term" value="C:membrane"/>
    <property type="evidence" value="ECO:0007669"/>
    <property type="project" value="InterPro"/>
</dbReference>